<accession>A0A850P675</accession>
<keyword evidence="1" id="KW-0472">Membrane</keyword>
<evidence type="ECO:0000313" key="2">
    <source>
        <dbReference type="EMBL" id="NVN40145.1"/>
    </source>
</evidence>
<evidence type="ECO:0000256" key="1">
    <source>
        <dbReference type="SAM" id="Phobius"/>
    </source>
</evidence>
<name>A0A850P675_9PROT</name>
<keyword evidence="1" id="KW-0812">Transmembrane</keyword>
<feature type="transmembrane region" description="Helical" evidence="1">
    <location>
        <begin position="6"/>
        <end position="28"/>
    </location>
</feature>
<feature type="transmembrane region" description="Helical" evidence="1">
    <location>
        <begin position="40"/>
        <end position="60"/>
    </location>
</feature>
<gene>
    <name evidence="2" type="ORF">HUK82_06145</name>
</gene>
<proteinExistence type="predicted"/>
<reference evidence="2 3" key="1">
    <citation type="submission" date="2020-06" db="EMBL/GenBank/DDBJ databases">
        <title>Description of novel acetic acid bacteria.</title>
        <authorList>
            <person name="Sombolestani A."/>
        </authorList>
    </citation>
    <scope>NUCLEOTIDE SEQUENCE [LARGE SCALE GENOMIC DNA]</scope>
    <source>
        <strain evidence="2 3">LMG 27010</strain>
    </source>
</reference>
<sequence length="84" mass="9235">MTPRPAAVTLWFWLNLAVGICPLPYWMVGRSDARVMGCPIAILYCVGLLISITACLFALYRADDRRGYFVDTDPPAPGTPPATF</sequence>
<dbReference type="AlphaFoldDB" id="A0A850P675"/>
<comment type="caution">
    <text evidence="2">The sequence shown here is derived from an EMBL/GenBank/DDBJ whole genome shotgun (WGS) entry which is preliminary data.</text>
</comment>
<dbReference type="RefSeq" id="WP_176613112.1">
    <property type="nucleotide sequence ID" value="NZ_JABXXR010000028.1"/>
</dbReference>
<evidence type="ECO:0008006" key="4">
    <source>
        <dbReference type="Google" id="ProtNLM"/>
    </source>
</evidence>
<keyword evidence="1" id="KW-1133">Transmembrane helix</keyword>
<organism evidence="2 3">
    <name type="scientific">Ameyamaea chiangmaiensis</name>
    <dbReference type="NCBI Taxonomy" id="442969"/>
    <lineage>
        <taxon>Bacteria</taxon>
        <taxon>Pseudomonadati</taxon>
        <taxon>Pseudomonadota</taxon>
        <taxon>Alphaproteobacteria</taxon>
        <taxon>Acetobacterales</taxon>
        <taxon>Acetobacteraceae</taxon>
        <taxon>Ameyamaea</taxon>
    </lineage>
</organism>
<evidence type="ECO:0000313" key="3">
    <source>
        <dbReference type="Proteomes" id="UP000585665"/>
    </source>
</evidence>
<dbReference type="EMBL" id="JABXXR010000028">
    <property type="protein sequence ID" value="NVN40145.1"/>
    <property type="molecule type" value="Genomic_DNA"/>
</dbReference>
<keyword evidence="3" id="KW-1185">Reference proteome</keyword>
<dbReference type="Proteomes" id="UP000585665">
    <property type="component" value="Unassembled WGS sequence"/>
</dbReference>
<protein>
    <recommendedName>
        <fullName evidence="4">DUF3311 domain-containing protein</fullName>
    </recommendedName>
</protein>